<dbReference type="Pfam" id="PF00072">
    <property type="entry name" value="Response_reg"/>
    <property type="match status" value="1"/>
</dbReference>
<sequence length="564" mass="61031">MSSSLSPSESARLAVLRSYDVLDTSPEREYDDLVALAAEICDAPLAAISFVDETRQWFKARIGLADTETPRDISFCSHAIAQPGHDLFVVPDAQKDQRFATFANVTGAPHIRFYAGAPLVTPDGSALGSLCVIDRVPRDLSPAQLRALRVLRRHVVNSLELRRLALAQRSTITALERTRTELEAARFAADAATRAKSQFLATMSHEIRTPMNAVIGMATVLSGSPLDADQRECVDTIRTSGELLLSVINDILDFSKIESGHLELERQPFVLAACVRDALEIVALAASRKNLALTYEPAPDLPAALVGDVTRLRQILVNLLNNAIKFTEHGSVTIRSAARPHGTGSVELHLSVQDTGIGIPADQLDRLFRAFSQVDASTARRFGGTGLGLAISKHLAELHGGRMWVESEPGRGSTFHVTLVAPVAASTPAPLAATTFDPTFALRHPARILVADDNIVNQTVACRLLQRLGYSPAVASNGREVVEAVQRESFDLVLMDVEMPVLDGPAATRLIREQLPHSAQPRIVALTAHVLADDRARLLASGMDDFLPKPFRLAQLTAILARGR</sequence>
<dbReference type="Gene3D" id="3.30.450.40">
    <property type="match status" value="1"/>
</dbReference>
<evidence type="ECO:0000259" key="14">
    <source>
        <dbReference type="PROSITE" id="PS50110"/>
    </source>
</evidence>
<dbReference type="GO" id="GO:0005524">
    <property type="term" value="F:ATP binding"/>
    <property type="evidence" value="ECO:0007669"/>
    <property type="project" value="UniProtKB-KW"/>
</dbReference>
<dbReference type="Pfam" id="PF02518">
    <property type="entry name" value="HATPase_c"/>
    <property type="match status" value="1"/>
</dbReference>
<keyword evidence="7" id="KW-0418">Kinase</keyword>
<dbReference type="GO" id="GO:0000155">
    <property type="term" value="F:phosphorelay sensor kinase activity"/>
    <property type="evidence" value="ECO:0007669"/>
    <property type="project" value="InterPro"/>
</dbReference>
<dbReference type="CDD" id="cd17546">
    <property type="entry name" value="REC_hyHK_CKI1_RcsC-like"/>
    <property type="match status" value="1"/>
</dbReference>
<name>A0A8F9TXT0_9BACT</name>
<evidence type="ECO:0000256" key="1">
    <source>
        <dbReference type="ARBA" id="ARBA00000085"/>
    </source>
</evidence>
<dbReference type="SUPFAM" id="SSF55874">
    <property type="entry name" value="ATPase domain of HSP90 chaperone/DNA topoisomerase II/histidine kinase"/>
    <property type="match status" value="1"/>
</dbReference>
<organism evidence="15 16">
    <name type="scientific">Horticoccus luteus</name>
    <dbReference type="NCBI Taxonomy" id="2862869"/>
    <lineage>
        <taxon>Bacteria</taxon>
        <taxon>Pseudomonadati</taxon>
        <taxon>Verrucomicrobiota</taxon>
        <taxon>Opitutia</taxon>
        <taxon>Opitutales</taxon>
        <taxon>Opitutaceae</taxon>
        <taxon>Horticoccus</taxon>
    </lineage>
</organism>
<dbReference type="InterPro" id="IPR005467">
    <property type="entry name" value="His_kinase_dom"/>
</dbReference>
<dbReference type="FunFam" id="3.30.565.10:FF:000010">
    <property type="entry name" value="Sensor histidine kinase RcsC"/>
    <property type="match status" value="1"/>
</dbReference>
<dbReference type="KEGG" id="ole:K0B96_03580"/>
<comment type="catalytic activity">
    <reaction evidence="1">
        <text>ATP + protein L-histidine = ADP + protein N-phospho-L-histidine.</text>
        <dbReference type="EC" id="2.7.13.3"/>
    </reaction>
</comment>
<evidence type="ECO:0000256" key="6">
    <source>
        <dbReference type="ARBA" id="ARBA00022741"/>
    </source>
</evidence>
<dbReference type="EMBL" id="CP080507">
    <property type="protein sequence ID" value="QYM79713.1"/>
    <property type="molecule type" value="Genomic_DNA"/>
</dbReference>
<dbReference type="InterPro" id="IPR003594">
    <property type="entry name" value="HATPase_dom"/>
</dbReference>
<dbReference type="SUPFAM" id="SSF47384">
    <property type="entry name" value="Homodimeric domain of signal transducing histidine kinase"/>
    <property type="match status" value="1"/>
</dbReference>
<evidence type="ECO:0000313" key="16">
    <source>
        <dbReference type="Proteomes" id="UP000825051"/>
    </source>
</evidence>
<evidence type="ECO:0000313" key="15">
    <source>
        <dbReference type="EMBL" id="QYM79713.1"/>
    </source>
</evidence>
<dbReference type="InterPro" id="IPR004358">
    <property type="entry name" value="Sig_transdc_His_kin-like_C"/>
</dbReference>
<dbReference type="SMART" id="SM00387">
    <property type="entry name" value="HATPase_c"/>
    <property type="match status" value="1"/>
</dbReference>
<evidence type="ECO:0000256" key="2">
    <source>
        <dbReference type="ARBA" id="ARBA00004370"/>
    </source>
</evidence>
<dbReference type="AlphaFoldDB" id="A0A8F9TXT0"/>
<dbReference type="CDD" id="cd16922">
    <property type="entry name" value="HATPase_EvgS-ArcB-TorS-like"/>
    <property type="match status" value="1"/>
</dbReference>
<evidence type="ECO:0000256" key="8">
    <source>
        <dbReference type="ARBA" id="ARBA00022840"/>
    </source>
</evidence>
<comment type="subcellular location">
    <subcellularLocation>
        <location evidence="2">Membrane</location>
    </subcellularLocation>
</comment>
<dbReference type="SMART" id="SM00065">
    <property type="entry name" value="GAF"/>
    <property type="match status" value="1"/>
</dbReference>
<dbReference type="SMART" id="SM00388">
    <property type="entry name" value="HisKA"/>
    <property type="match status" value="1"/>
</dbReference>
<proteinExistence type="predicted"/>
<evidence type="ECO:0000256" key="3">
    <source>
        <dbReference type="ARBA" id="ARBA00012438"/>
    </source>
</evidence>
<dbReference type="InterPro" id="IPR011006">
    <property type="entry name" value="CheY-like_superfamily"/>
</dbReference>
<evidence type="ECO:0000256" key="10">
    <source>
        <dbReference type="ARBA" id="ARBA00023136"/>
    </source>
</evidence>
<dbReference type="Pfam" id="PF00512">
    <property type="entry name" value="HisKA"/>
    <property type="match status" value="1"/>
</dbReference>
<keyword evidence="16" id="KW-1185">Reference proteome</keyword>
<evidence type="ECO:0000256" key="5">
    <source>
        <dbReference type="ARBA" id="ARBA00022679"/>
    </source>
</evidence>
<keyword evidence="5" id="KW-0808">Transferase</keyword>
<dbReference type="FunFam" id="1.10.287.130:FF:000038">
    <property type="entry name" value="Sensory transduction histidine kinase"/>
    <property type="match status" value="1"/>
</dbReference>
<dbReference type="Gene3D" id="3.40.50.2300">
    <property type="match status" value="1"/>
</dbReference>
<dbReference type="InterPro" id="IPR036890">
    <property type="entry name" value="HATPase_C_sf"/>
</dbReference>
<keyword evidence="6" id="KW-0547">Nucleotide-binding</keyword>
<dbReference type="Gene3D" id="1.10.287.130">
    <property type="match status" value="1"/>
</dbReference>
<dbReference type="InterPro" id="IPR003018">
    <property type="entry name" value="GAF"/>
</dbReference>
<evidence type="ECO:0000256" key="12">
    <source>
        <dbReference type="PROSITE-ProRule" id="PRU00169"/>
    </source>
</evidence>
<dbReference type="RefSeq" id="WP_220163934.1">
    <property type="nucleotide sequence ID" value="NZ_CP080507.1"/>
</dbReference>
<dbReference type="Proteomes" id="UP000825051">
    <property type="component" value="Chromosome"/>
</dbReference>
<dbReference type="PANTHER" id="PTHR45339:SF1">
    <property type="entry name" value="HYBRID SIGNAL TRANSDUCTION HISTIDINE KINASE J"/>
    <property type="match status" value="1"/>
</dbReference>
<dbReference type="InterPro" id="IPR003661">
    <property type="entry name" value="HisK_dim/P_dom"/>
</dbReference>
<dbReference type="InterPro" id="IPR036097">
    <property type="entry name" value="HisK_dim/P_sf"/>
</dbReference>
<evidence type="ECO:0000256" key="11">
    <source>
        <dbReference type="ARBA" id="ARBA00023306"/>
    </source>
</evidence>
<evidence type="ECO:0000256" key="4">
    <source>
        <dbReference type="ARBA" id="ARBA00022553"/>
    </source>
</evidence>
<dbReference type="PANTHER" id="PTHR45339">
    <property type="entry name" value="HYBRID SIGNAL TRANSDUCTION HISTIDINE KINASE J"/>
    <property type="match status" value="1"/>
</dbReference>
<dbReference type="PRINTS" id="PR00344">
    <property type="entry name" value="BCTRLSENSOR"/>
</dbReference>
<dbReference type="CDD" id="cd00082">
    <property type="entry name" value="HisKA"/>
    <property type="match status" value="1"/>
</dbReference>
<dbReference type="SMART" id="SM00448">
    <property type="entry name" value="REC"/>
    <property type="match status" value="1"/>
</dbReference>
<keyword evidence="8" id="KW-0067">ATP-binding</keyword>
<dbReference type="Gene3D" id="3.30.565.10">
    <property type="entry name" value="Histidine kinase-like ATPase, C-terminal domain"/>
    <property type="match status" value="1"/>
</dbReference>
<reference evidence="15" key="1">
    <citation type="submission" date="2021-08" db="EMBL/GenBank/DDBJ databases">
        <title>Genome of a novel bacterium of the phylum Verrucomicrobia, Oleiharenicola sp. KSB-15.</title>
        <authorList>
            <person name="Chung J.-H."/>
            <person name="Ahn J.-H."/>
            <person name="Yoon Y."/>
            <person name="Kim D.-Y."/>
            <person name="An S.-H."/>
            <person name="Park I."/>
            <person name="Yeon J."/>
        </authorList>
    </citation>
    <scope>NUCLEOTIDE SEQUENCE</scope>
    <source>
        <strain evidence="15">KSB-15</strain>
    </source>
</reference>
<dbReference type="SUPFAM" id="SSF52172">
    <property type="entry name" value="CheY-like"/>
    <property type="match status" value="1"/>
</dbReference>
<protein>
    <recommendedName>
        <fullName evidence="3">histidine kinase</fullName>
        <ecNumber evidence="3">2.7.13.3</ecNumber>
    </recommendedName>
</protein>
<evidence type="ECO:0000256" key="9">
    <source>
        <dbReference type="ARBA" id="ARBA00023012"/>
    </source>
</evidence>
<keyword evidence="4 12" id="KW-0597">Phosphoprotein</keyword>
<dbReference type="PROSITE" id="PS50109">
    <property type="entry name" value="HIS_KIN"/>
    <property type="match status" value="1"/>
</dbReference>
<feature type="domain" description="Histidine kinase" evidence="13">
    <location>
        <begin position="202"/>
        <end position="423"/>
    </location>
</feature>
<keyword evidence="9" id="KW-0902">Two-component regulatory system</keyword>
<dbReference type="GO" id="GO:0016020">
    <property type="term" value="C:membrane"/>
    <property type="evidence" value="ECO:0007669"/>
    <property type="project" value="UniProtKB-SubCell"/>
</dbReference>
<dbReference type="InterPro" id="IPR001789">
    <property type="entry name" value="Sig_transdc_resp-reg_receiver"/>
</dbReference>
<feature type="domain" description="Response regulatory" evidence="14">
    <location>
        <begin position="447"/>
        <end position="564"/>
    </location>
</feature>
<evidence type="ECO:0000259" key="13">
    <source>
        <dbReference type="PROSITE" id="PS50109"/>
    </source>
</evidence>
<dbReference type="InterPro" id="IPR029016">
    <property type="entry name" value="GAF-like_dom_sf"/>
</dbReference>
<keyword evidence="11" id="KW-0131">Cell cycle</keyword>
<dbReference type="EC" id="2.7.13.3" evidence="3"/>
<dbReference type="PROSITE" id="PS50110">
    <property type="entry name" value="RESPONSE_REGULATORY"/>
    <property type="match status" value="1"/>
</dbReference>
<accession>A0A8F9TXT0</accession>
<gene>
    <name evidence="15" type="ORF">K0B96_03580</name>
</gene>
<dbReference type="SUPFAM" id="SSF55781">
    <property type="entry name" value="GAF domain-like"/>
    <property type="match status" value="1"/>
</dbReference>
<feature type="modified residue" description="4-aspartylphosphate" evidence="12">
    <location>
        <position position="496"/>
    </location>
</feature>
<evidence type="ECO:0000256" key="7">
    <source>
        <dbReference type="ARBA" id="ARBA00022777"/>
    </source>
</evidence>
<keyword evidence="10" id="KW-0472">Membrane</keyword>